<dbReference type="Proteomes" id="UP000509371">
    <property type="component" value="Chromosome"/>
</dbReference>
<accession>A0A859CZF4</accession>
<dbReference type="EMBL" id="CP054301">
    <property type="protein sequence ID" value="QKK81904.1"/>
    <property type="molecule type" value="Genomic_DNA"/>
</dbReference>
<evidence type="ECO:0000313" key="2">
    <source>
        <dbReference type="Proteomes" id="UP000509371"/>
    </source>
</evidence>
<name>A0A859CZF4_9GAMM</name>
<evidence type="ECO:0000313" key="1">
    <source>
        <dbReference type="EMBL" id="QKK81904.1"/>
    </source>
</evidence>
<dbReference type="KEGG" id="mpri:MP3633_3177"/>
<reference evidence="1 2" key="1">
    <citation type="submission" date="2020-06" db="EMBL/GenBank/DDBJ databases">
        <authorList>
            <person name="Voronona O.L."/>
            <person name="Aksenova E.I."/>
            <person name="Kunda M.S."/>
            <person name="Semenov A.N."/>
            <person name="Ryzhova N."/>
        </authorList>
    </citation>
    <scope>NUCLEOTIDE SEQUENCE [LARGE SCALE GENOMIC DNA]</scope>
    <source>
        <strain evidence="1 2">MPKMM3633</strain>
    </source>
</reference>
<dbReference type="RefSeq" id="WP_176336242.1">
    <property type="nucleotide sequence ID" value="NZ_BAAAEF010000032.1"/>
</dbReference>
<gene>
    <name evidence="1" type="ORF">MP3633_3177</name>
</gene>
<proteinExistence type="predicted"/>
<organism evidence="1 2">
    <name type="scientific">Marinomonas primoryensis</name>
    <dbReference type="NCBI Taxonomy" id="178399"/>
    <lineage>
        <taxon>Bacteria</taxon>
        <taxon>Pseudomonadati</taxon>
        <taxon>Pseudomonadota</taxon>
        <taxon>Gammaproteobacteria</taxon>
        <taxon>Oceanospirillales</taxon>
        <taxon>Oceanospirillaceae</taxon>
        <taxon>Marinomonas</taxon>
    </lineage>
</organism>
<sequence length="85" mass="9436">MAKSNVWVTPKAGKFSKMLIDDLHIIDGVGLASILNLAPVYTNSEAVALWVQEKLTNEYERYSDYGLLRCSLVGSVPAFLQGECW</sequence>
<dbReference type="AlphaFoldDB" id="A0A859CZF4"/>
<protein>
    <submittedName>
        <fullName evidence="1">Uncharacterized protein</fullName>
    </submittedName>
</protein>